<dbReference type="SUPFAM" id="SSF53474">
    <property type="entry name" value="alpha/beta-Hydrolases"/>
    <property type="match status" value="1"/>
</dbReference>
<dbReference type="Gene3D" id="3.40.50.1820">
    <property type="entry name" value="alpha/beta hydrolase"/>
    <property type="match status" value="1"/>
</dbReference>
<dbReference type="PANTHER" id="PTHR36513:SF1">
    <property type="entry name" value="TRANSMEMBRANE PROTEIN"/>
    <property type="match status" value="1"/>
</dbReference>
<dbReference type="InterPro" id="IPR029058">
    <property type="entry name" value="AB_hydrolase_fold"/>
</dbReference>
<dbReference type="STRING" id="1034943.BN59_01524"/>
<gene>
    <name evidence="1" type="ORF">BN59_01524</name>
</gene>
<evidence type="ECO:0000313" key="2">
    <source>
        <dbReference type="Proteomes" id="UP000044071"/>
    </source>
</evidence>
<protein>
    <recommendedName>
        <fullName evidence="3">Alpha/beta hydrolase family protein</fullName>
    </recommendedName>
</protein>
<name>A0A078KW58_9GAMM</name>
<dbReference type="Pfam" id="PF05990">
    <property type="entry name" value="DUF900"/>
    <property type="match status" value="1"/>
</dbReference>
<evidence type="ECO:0008006" key="3">
    <source>
        <dbReference type="Google" id="ProtNLM"/>
    </source>
</evidence>
<sequence length="398" mass="45252">MRILYNRLLLSSFFIIALVVVAFISAYVVLNFTGAGPIPSRSAFTSRLPSIQNGDPQRFQFFYSTNRINNKQTIKDQGNQLSNNITFGTFNVRISPYLPIKPLAWFDTNNMEWLAHKELPEDQFLSQLRQAVLASPQKSLLIIVWGYRDWFQSAALKTAYTGYVLDINTPILLFDWPGNQGDGLRGYRSAQNIANQSAPDLGKVLTSVIHHAGADKVWLMGSSLGCQLICDSFDWLAKRPDMLQGGPKIDHVVFSAPDVSAQAFDEKFAEQVKALSKHLTAYVSSNDRALLMSYWLNGSRPLGRKAQISIPPEDRTTEYEYEEALELLNLQSKGAKEVSVVDATPINRTRNLHHFFTDSPEFFDDLFRRLLQPENNLSRPLYTVRTKEKSTYWILWNN</sequence>
<dbReference type="AlphaFoldDB" id="A0A078KW58"/>
<accession>A0A078KW58</accession>
<dbReference type="EMBL" id="CCSB01000002">
    <property type="protein sequence ID" value="CDZ77242.1"/>
    <property type="molecule type" value="Genomic_DNA"/>
</dbReference>
<dbReference type="eggNOG" id="COG4782">
    <property type="taxonomic scope" value="Bacteria"/>
</dbReference>
<proteinExistence type="predicted"/>
<dbReference type="InterPro" id="IPR010297">
    <property type="entry name" value="DUF900_hydrolase"/>
</dbReference>
<dbReference type="OrthoDB" id="334507at2"/>
<keyword evidence="2" id="KW-1185">Reference proteome</keyword>
<organism evidence="1 2">
    <name type="scientific">Legionella massiliensis</name>
    <dbReference type="NCBI Taxonomy" id="1034943"/>
    <lineage>
        <taxon>Bacteria</taxon>
        <taxon>Pseudomonadati</taxon>
        <taxon>Pseudomonadota</taxon>
        <taxon>Gammaproteobacteria</taxon>
        <taxon>Legionellales</taxon>
        <taxon>Legionellaceae</taxon>
        <taxon>Legionella</taxon>
    </lineage>
</organism>
<dbReference type="RefSeq" id="WP_043873824.1">
    <property type="nucleotide sequence ID" value="NZ_CCVW01000002.1"/>
</dbReference>
<dbReference type="PANTHER" id="PTHR36513">
    <property type="entry name" value="ABC TRANSMEMBRANE TYPE-1 DOMAIN-CONTAINING PROTEIN"/>
    <property type="match status" value="1"/>
</dbReference>
<reference evidence="1 2" key="1">
    <citation type="submission" date="2014-06" db="EMBL/GenBank/DDBJ databases">
        <authorList>
            <person name="Urmite Genomes Urmite Genomes"/>
        </authorList>
    </citation>
    <scope>NUCLEOTIDE SEQUENCE [LARGE SCALE GENOMIC DNA]</scope>
</reference>
<dbReference type="Proteomes" id="UP000044071">
    <property type="component" value="Unassembled WGS sequence"/>
</dbReference>
<evidence type="ECO:0000313" key="1">
    <source>
        <dbReference type="EMBL" id="CDZ77242.1"/>
    </source>
</evidence>